<reference evidence="1 2" key="1">
    <citation type="journal article" date="2019" name="Phytopathology">
        <title>A Novel Group of Rhizobium tumorigenes-Like Agrobacteria Associated with Crown Gall Disease of Rhododendron and Blueberry.</title>
        <authorList>
            <person name="Kuzmanovic N."/>
            <person name="Behrens P."/>
            <person name="Idczak E."/>
            <person name="Wagner S."/>
            <person name="Gotz M."/>
            <person name="Sproer C."/>
            <person name="Bunk B."/>
            <person name="Overmann J."/>
            <person name="Smalla K."/>
        </authorList>
    </citation>
    <scope>NUCLEOTIDE SEQUENCE [LARGE SCALE GENOMIC DNA]</scope>
    <source>
        <strain evidence="2">rho-6.2</strain>
    </source>
</reference>
<dbReference type="Proteomes" id="UP000318939">
    <property type="component" value="Plasmid unnamed1"/>
</dbReference>
<sequence length="47" mass="5156">MTDDRLPLPELAAKRGDSDFLRAIAESVLNLTTIEEETTLQITPKAA</sequence>
<evidence type="ECO:0000313" key="1">
    <source>
        <dbReference type="EMBL" id="WFS26113.1"/>
    </source>
</evidence>
<name>A0ABY8IQX6_9HYPH</name>
<organism evidence="1 2">
    <name type="scientific">Rhizobium rhododendri</name>
    <dbReference type="NCBI Taxonomy" id="2506430"/>
    <lineage>
        <taxon>Bacteria</taxon>
        <taxon>Pseudomonadati</taxon>
        <taxon>Pseudomonadota</taxon>
        <taxon>Alphaproteobacteria</taxon>
        <taxon>Hyphomicrobiales</taxon>
        <taxon>Rhizobiaceae</taxon>
        <taxon>Rhizobium/Agrobacterium group</taxon>
        <taxon>Rhizobium</taxon>
    </lineage>
</organism>
<keyword evidence="1" id="KW-0614">Plasmid</keyword>
<gene>
    <name evidence="1" type="ORF">PR018_23325</name>
</gene>
<evidence type="ECO:0008006" key="3">
    <source>
        <dbReference type="Google" id="ProtNLM"/>
    </source>
</evidence>
<dbReference type="EMBL" id="CP117268">
    <property type="protein sequence ID" value="WFS26113.1"/>
    <property type="molecule type" value="Genomic_DNA"/>
</dbReference>
<protein>
    <recommendedName>
        <fullName evidence="3">Transposase</fullName>
    </recommendedName>
</protein>
<evidence type="ECO:0000313" key="2">
    <source>
        <dbReference type="Proteomes" id="UP000318939"/>
    </source>
</evidence>
<geneLocation type="plasmid" evidence="1 2">
    <name>unnamed1</name>
</geneLocation>
<keyword evidence="2" id="KW-1185">Reference proteome</keyword>
<dbReference type="RefSeq" id="WP_153816503.1">
    <property type="nucleotide sequence ID" value="NZ_CP117268.1"/>
</dbReference>
<proteinExistence type="predicted"/>
<reference evidence="1 2" key="2">
    <citation type="journal article" date="2023" name="MicrobiologyOpen">
        <title>Genomics of the tumorigenes clade of the family Rhizobiaceae and description of Rhizobium rhododendri sp. nov.</title>
        <authorList>
            <person name="Kuzmanovic N."/>
            <person name="diCenzo G.C."/>
            <person name="Bunk B."/>
            <person name="Sproeer C."/>
            <person name="Fruehling A."/>
            <person name="Neumann-Schaal M."/>
            <person name="Overmann J."/>
            <person name="Smalla K."/>
        </authorList>
    </citation>
    <scope>NUCLEOTIDE SEQUENCE [LARGE SCALE GENOMIC DNA]</scope>
    <source>
        <strain evidence="2">rho-6.2</strain>
        <plasmid evidence="1 2">unnamed1</plasmid>
    </source>
</reference>
<accession>A0ABY8IQX6</accession>